<comment type="caution">
    <text evidence="7">The sequence shown here is derived from an EMBL/GenBank/DDBJ whole genome shotgun (WGS) entry which is preliminary data.</text>
</comment>
<dbReference type="SUPFAM" id="SSF88659">
    <property type="entry name" value="Sigma3 and sigma4 domains of RNA polymerase sigma factors"/>
    <property type="match status" value="1"/>
</dbReference>
<dbReference type="RefSeq" id="WP_218038350.1">
    <property type="nucleotide sequence ID" value="NZ_BAAAHM010000021.1"/>
</dbReference>
<evidence type="ECO:0000313" key="8">
    <source>
        <dbReference type="Proteomes" id="UP000377595"/>
    </source>
</evidence>
<accession>A0A5M3XJS8</accession>
<dbReference type="SUPFAM" id="SSF88946">
    <property type="entry name" value="Sigma2 domain of RNA polymerase sigma factors"/>
    <property type="match status" value="1"/>
</dbReference>
<evidence type="ECO:0000313" key="7">
    <source>
        <dbReference type="EMBL" id="GES20399.1"/>
    </source>
</evidence>
<dbReference type="InterPro" id="IPR036388">
    <property type="entry name" value="WH-like_DNA-bd_sf"/>
</dbReference>
<dbReference type="Gene3D" id="1.10.1740.10">
    <property type="match status" value="1"/>
</dbReference>
<feature type="domain" description="RNA polymerase sigma factor 70 region 4 type 2" evidence="6">
    <location>
        <begin position="114"/>
        <end position="165"/>
    </location>
</feature>
<sequence>MDELTRLAFAARYDDEQRFREFVVASSPEVWRFCATLADVDSADDLTQETYARVCVALRRYRGEASARTWLLSIARRVVADAIRKRTRLRRLDAKFQAYTAHEEPVTHPAGEVELRMLIAELPHAKREAFVLTQVHGLSYEEAAQVCGCPVGTIRSRVARARESLLASLSEADRRKSAGNSARVGDDHLR</sequence>
<dbReference type="PANTHER" id="PTHR43133:SF61">
    <property type="entry name" value="ECF RNA POLYMERASE SIGMA FACTOR SIGC"/>
    <property type="match status" value="1"/>
</dbReference>
<keyword evidence="3" id="KW-0731">Sigma factor</keyword>
<comment type="similarity">
    <text evidence="1">Belongs to the sigma-70 factor family. ECF subfamily.</text>
</comment>
<keyword evidence="2" id="KW-0805">Transcription regulation</keyword>
<dbReference type="Proteomes" id="UP000377595">
    <property type="component" value="Unassembled WGS sequence"/>
</dbReference>
<dbReference type="Gene3D" id="1.10.10.10">
    <property type="entry name" value="Winged helix-like DNA-binding domain superfamily/Winged helix DNA-binding domain"/>
    <property type="match status" value="1"/>
</dbReference>
<keyword evidence="8" id="KW-1185">Reference proteome</keyword>
<reference evidence="7 8" key="1">
    <citation type="submission" date="2019-10" db="EMBL/GenBank/DDBJ databases">
        <title>Whole genome shotgun sequence of Acrocarpospora pleiomorpha NBRC 16267.</title>
        <authorList>
            <person name="Ichikawa N."/>
            <person name="Kimura A."/>
            <person name="Kitahashi Y."/>
            <person name="Komaki H."/>
            <person name="Oguchi A."/>
        </authorList>
    </citation>
    <scope>NUCLEOTIDE SEQUENCE [LARGE SCALE GENOMIC DNA]</scope>
    <source>
        <strain evidence="7 8">NBRC 16267</strain>
    </source>
</reference>
<evidence type="ECO:0000259" key="6">
    <source>
        <dbReference type="Pfam" id="PF08281"/>
    </source>
</evidence>
<evidence type="ECO:0000256" key="1">
    <source>
        <dbReference type="ARBA" id="ARBA00010641"/>
    </source>
</evidence>
<dbReference type="NCBIfam" id="TIGR02937">
    <property type="entry name" value="sigma70-ECF"/>
    <property type="match status" value="1"/>
</dbReference>
<dbReference type="CDD" id="cd06171">
    <property type="entry name" value="Sigma70_r4"/>
    <property type="match status" value="1"/>
</dbReference>
<dbReference type="GO" id="GO:0006352">
    <property type="term" value="P:DNA-templated transcription initiation"/>
    <property type="evidence" value="ECO:0007669"/>
    <property type="project" value="InterPro"/>
</dbReference>
<dbReference type="InterPro" id="IPR014284">
    <property type="entry name" value="RNA_pol_sigma-70_dom"/>
</dbReference>
<dbReference type="Pfam" id="PF04542">
    <property type="entry name" value="Sigma70_r2"/>
    <property type="match status" value="1"/>
</dbReference>
<keyword evidence="4" id="KW-0804">Transcription</keyword>
<dbReference type="EMBL" id="BLAF01000016">
    <property type="protein sequence ID" value="GES20399.1"/>
    <property type="molecule type" value="Genomic_DNA"/>
</dbReference>
<dbReference type="InterPro" id="IPR039425">
    <property type="entry name" value="RNA_pol_sigma-70-like"/>
</dbReference>
<dbReference type="GO" id="GO:0016987">
    <property type="term" value="F:sigma factor activity"/>
    <property type="evidence" value="ECO:0007669"/>
    <property type="project" value="UniProtKB-KW"/>
</dbReference>
<gene>
    <name evidence="7" type="primary">rpoE_15</name>
    <name evidence="7" type="ORF">Aple_032950</name>
</gene>
<evidence type="ECO:0000256" key="3">
    <source>
        <dbReference type="ARBA" id="ARBA00023082"/>
    </source>
</evidence>
<evidence type="ECO:0000256" key="2">
    <source>
        <dbReference type="ARBA" id="ARBA00023015"/>
    </source>
</evidence>
<evidence type="ECO:0000259" key="5">
    <source>
        <dbReference type="Pfam" id="PF04542"/>
    </source>
</evidence>
<name>A0A5M3XJS8_9ACTN</name>
<dbReference type="GO" id="GO:0003677">
    <property type="term" value="F:DNA binding"/>
    <property type="evidence" value="ECO:0007669"/>
    <property type="project" value="InterPro"/>
</dbReference>
<dbReference type="InterPro" id="IPR013249">
    <property type="entry name" value="RNA_pol_sigma70_r4_t2"/>
</dbReference>
<organism evidence="7 8">
    <name type="scientific">Acrocarpospora pleiomorpha</name>
    <dbReference type="NCBI Taxonomy" id="90975"/>
    <lineage>
        <taxon>Bacteria</taxon>
        <taxon>Bacillati</taxon>
        <taxon>Actinomycetota</taxon>
        <taxon>Actinomycetes</taxon>
        <taxon>Streptosporangiales</taxon>
        <taxon>Streptosporangiaceae</taxon>
        <taxon>Acrocarpospora</taxon>
    </lineage>
</organism>
<dbReference type="Pfam" id="PF08281">
    <property type="entry name" value="Sigma70_r4_2"/>
    <property type="match status" value="1"/>
</dbReference>
<feature type="domain" description="RNA polymerase sigma-70 region 2" evidence="5">
    <location>
        <begin position="27"/>
        <end position="88"/>
    </location>
</feature>
<protein>
    <submittedName>
        <fullName evidence="7">RNA polymerase sigma factor</fullName>
    </submittedName>
</protein>
<evidence type="ECO:0000256" key="4">
    <source>
        <dbReference type="ARBA" id="ARBA00023163"/>
    </source>
</evidence>
<dbReference type="InterPro" id="IPR013325">
    <property type="entry name" value="RNA_pol_sigma_r2"/>
</dbReference>
<dbReference type="InterPro" id="IPR013324">
    <property type="entry name" value="RNA_pol_sigma_r3/r4-like"/>
</dbReference>
<dbReference type="PANTHER" id="PTHR43133">
    <property type="entry name" value="RNA POLYMERASE ECF-TYPE SIGMA FACTO"/>
    <property type="match status" value="1"/>
</dbReference>
<dbReference type="InterPro" id="IPR007627">
    <property type="entry name" value="RNA_pol_sigma70_r2"/>
</dbReference>
<dbReference type="AlphaFoldDB" id="A0A5M3XJS8"/>
<proteinExistence type="inferred from homology"/>